<keyword evidence="2" id="KW-0597">Phosphoprotein</keyword>
<dbReference type="RefSeq" id="WP_136225434.1">
    <property type="nucleotide sequence ID" value="NZ_CP039291.1"/>
</dbReference>
<protein>
    <submittedName>
        <fullName evidence="9">FHA domain-containing protein</fullName>
    </submittedName>
</protein>
<proteinExistence type="predicted"/>
<feature type="transmembrane region" description="Helical" evidence="7">
    <location>
        <begin position="92"/>
        <end position="109"/>
    </location>
</feature>
<feature type="compositionally biased region" description="Pro residues" evidence="6">
    <location>
        <begin position="235"/>
        <end position="246"/>
    </location>
</feature>
<evidence type="ECO:0000256" key="3">
    <source>
        <dbReference type="ARBA" id="ARBA00022692"/>
    </source>
</evidence>
<feature type="domain" description="FHA" evidence="8">
    <location>
        <begin position="345"/>
        <end position="397"/>
    </location>
</feature>
<dbReference type="GO" id="GO:0016020">
    <property type="term" value="C:membrane"/>
    <property type="evidence" value="ECO:0007669"/>
    <property type="project" value="UniProtKB-SubCell"/>
</dbReference>
<gene>
    <name evidence="9" type="ORF">E5225_12365</name>
</gene>
<feature type="region of interest" description="Disordered" evidence="6">
    <location>
        <begin position="218"/>
        <end position="277"/>
    </location>
</feature>
<feature type="compositionally biased region" description="Low complexity" evidence="6">
    <location>
        <begin position="247"/>
        <end position="264"/>
    </location>
</feature>
<dbReference type="PROSITE" id="PS50006">
    <property type="entry name" value="FHA_DOMAIN"/>
    <property type="match status" value="1"/>
</dbReference>
<organism evidence="9 10">
    <name type="scientific">Cellulomonas shaoxiangyii</name>
    <dbReference type="NCBI Taxonomy" id="2566013"/>
    <lineage>
        <taxon>Bacteria</taxon>
        <taxon>Bacillati</taxon>
        <taxon>Actinomycetota</taxon>
        <taxon>Actinomycetes</taxon>
        <taxon>Micrococcales</taxon>
        <taxon>Cellulomonadaceae</taxon>
        <taxon>Cellulomonas</taxon>
    </lineage>
</organism>
<dbReference type="EMBL" id="CP039291">
    <property type="protein sequence ID" value="QCB94236.1"/>
    <property type="molecule type" value="Genomic_DNA"/>
</dbReference>
<evidence type="ECO:0000256" key="7">
    <source>
        <dbReference type="SAM" id="Phobius"/>
    </source>
</evidence>
<dbReference type="Pfam" id="PF06271">
    <property type="entry name" value="RDD"/>
    <property type="match status" value="1"/>
</dbReference>
<evidence type="ECO:0000313" key="9">
    <source>
        <dbReference type="EMBL" id="QCB94236.1"/>
    </source>
</evidence>
<keyword evidence="3 7" id="KW-0812">Transmembrane</keyword>
<feature type="transmembrane region" description="Helical" evidence="7">
    <location>
        <begin position="141"/>
        <end position="167"/>
    </location>
</feature>
<evidence type="ECO:0000259" key="8">
    <source>
        <dbReference type="PROSITE" id="PS50006"/>
    </source>
</evidence>
<dbReference type="SMART" id="SM00240">
    <property type="entry name" value="FHA"/>
    <property type="match status" value="1"/>
</dbReference>
<keyword evidence="5 7" id="KW-0472">Membrane</keyword>
<evidence type="ECO:0000256" key="4">
    <source>
        <dbReference type="ARBA" id="ARBA00022989"/>
    </source>
</evidence>
<dbReference type="Pfam" id="PF00498">
    <property type="entry name" value="FHA"/>
    <property type="match status" value="1"/>
</dbReference>
<comment type="subcellular location">
    <subcellularLocation>
        <location evidence="1">Membrane</location>
        <topology evidence="1">Multi-pass membrane protein</topology>
    </subcellularLocation>
</comment>
<dbReference type="InterPro" id="IPR000253">
    <property type="entry name" value="FHA_dom"/>
</dbReference>
<dbReference type="CDD" id="cd00060">
    <property type="entry name" value="FHA"/>
    <property type="match status" value="1"/>
</dbReference>
<evidence type="ECO:0000256" key="5">
    <source>
        <dbReference type="ARBA" id="ARBA00023136"/>
    </source>
</evidence>
<dbReference type="SUPFAM" id="SSF49879">
    <property type="entry name" value="SMAD/FHA domain"/>
    <property type="match status" value="1"/>
</dbReference>
<dbReference type="InterPro" id="IPR010432">
    <property type="entry name" value="RDD"/>
</dbReference>
<evidence type="ECO:0000313" key="10">
    <source>
        <dbReference type="Proteomes" id="UP000296469"/>
    </source>
</evidence>
<dbReference type="AlphaFoldDB" id="A0A4P7SM08"/>
<accession>A0A4P7SM08</accession>
<evidence type="ECO:0000256" key="6">
    <source>
        <dbReference type="SAM" id="MobiDB-lite"/>
    </source>
</evidence>
<sequence length="437" mass="43499">MTTVTTTACWCCGAPAPADGPCPSCGALPRGSGGEPAADAGSRAGRRHTDGDLGEHLAGRAAGVGARLASFTIDVLALALVTAAVWLPTRSVVLTAIVAVEAVVALWVWQARTGLTVGNAVLRLRTAQDDRPWSPGAGRSFVRLLVVGLGALVAVVGAWGVVASAALDRTGRRRSWADRAAGTVVVAVPRRRAAPAAVVPPVAPGLTVMAAGAGAATPDLTLPWQEPDAGRPRTGPGPLPPGPPPATSAAGVPAVAPSGAPAAPWHAPASGGGGVLGDPVVVPQHTGSRAPERTDASPAGPQTGALLAVVGRPGAGAAPVAVTGAAVLLVVDTGQRELVAMGAAVVLGRSPEAVAAGDRPVVLQDPESTVSRRHLRLEHTRDGVRVTDLGSANGTAVLGDDGEVAVLPAHTTVLLVEGDRVRVGRRVFTVSSVVPEA</sequence>
<feature type="transmembrane region" description="Helical" evidence="7">
    <location>
        <begin position="68"/>
        <end position="87"/>
    </location>
</feature>
<name>A0A4P7SM08_9CELL</name>
<dbReference type="Gene3D" id="2.60.200.20">
    <property type="match status" value="1"/>
</dbReference>
<dbReference type="KEGG" id="celz:E5225_12365"/>
<feature type="region of interest" description="Disordered" evidence="6">
    <location>
        <begin position="282"/>
        <end position="301"/>
    </location>
</feature>
<feature type="region of interest" description="Disordered" evidence="6">
    <location>
        <begin position="29"/>
        <end position="52"/>
    </location>
</feature>
<dbReference type="InterPro" id="IPR008984">
    <property type="entry name" value="SMAD_FHA_dom_sf"/>
</dbReference>
<evidence type="ECO:0000256" key="2">
    <source>
        <dbReference type="ARBA" id="ARBA00022553"/>
    </source>
</evidence>
<dbReference type="Proteomes" id="UP000296469">
    <property type="component" value="Chromosome"/>
</dbReference>
<keyword evidence="4 7" id="KW-1133">Transmembrane helix</keyword>
<evidence type="ECO:0000256" key="1">
    <source>
        <dbReference type="ARBA" id="ARBA00004141"/>
    </source>
</evidence>
<reference evidence="9 10" key="1">
    <citation type="submission" date="2019-04" db="EMBL/GenBank/DDBJ databases">
        <title>Isolation and identification of Cellulomonas shaoxiangyii sp. Nov. isolated from feces of the Tibetan antelopes (Pantholops hodgsonii) in the Qinghai-Tibet plateau of China.</title>
        <authorList>
            <person name="Tian Z."/>
        </authorList>
    </citation>
    <scope>NUCLEOTIDE SEQUENCE [LARGE SCALE GENOMIC DNA]</scope>
    <source>
        <strain evidence="9 10">Z28</strain>
    </source>
</reference>
<keyword evidence="10" id="KW-1185">Reference proteome</keyword>